<organism evidence="3 4">
    <name type="scientific">Hyaloscypha variabilis (strain UAMH 11265 / GT02V1 / F)</name>
    <name type="common">Meliniomyces variabilis</name>
    <dbReference type="NCBI Taxonomy" id="1149755"/>
    <lineage>
        <taxon>Eukaryota</taxon>
        <taxon>Fungi</taxon>
        <taxon>Dikarya</taxon>
        <taxon>Ascomycota</taxon>
        <taxon>Pezizomycotina</taxon>
        <taxon>Leotiomycetes</taxon>
        <taxon>Helotiales</taxon>
        <taxon>Hyaloscyphaceae</taxon>
        <taxon>Hyaloscypha</taxon>
        <taxon>Hyaloscypha variabilis</taxon>
    </lineage>
</organism>
<sequence>MDEHEQVWIDYDLNTSSTLSATSPLHLSFYLTYYEHSTAANSIALCPPPYNQNTPYTSITPSNKLPIKVLVQAQAQAPKLPSTPSSKMGWFDGVSEHGSHHHHHSSSREHEHRKSSSSGKHHRHSSPRGSSSGIFGLGDPKHNASRGSGIFGLGDPKHNSSRSSFFGWAAGGQRSSSYYKRSPRSGYMARMYAKLRRLLRDLMYYLKKHPMKVFMLVIMPLITGGALTGLLAKFGIRLPGGIEKMFGAAGGGVGRGAGGSMQFERTKVEGPLGALGGLGSGLGSVVGGMGGVGGALSLAKMFM</sequence>
<feature type="transmembrane region" description="Helical" evidence="2">
    <location>
        <begin position="213"/>
        <end position="236"/>
    </location>
</feature>
<keyword evidence="2" id="KW-1133">Transmembrane helix</keyword>
<evidence type="ECO:0000256" key="2">
    <source>
        <dbReference type="SAM" id="Phobius"/>
    </source>
</evidence>
<keyword evidence="2" id="KW-0812">Transmembrane</keyword>
<dbReference type="AlphaFoldDB" id="A0A2J6RMG9"/>
<keyword evidence="2" id="KW-0472">Membrane</keyword>
<protein>
    <submittedName>
        <fullName evidence="3">Uncharacterized protein</fullName>
    </submittedName>
</protein>
<name>A0A2J6RMG9_HYAVF</name>
<feature type="transmembrane region" description="Helical" evidence="2">
    <location>
        <begin position="274"/>
        <end position="299"/>
    </location>
</feature>
<feature type="compositionally biased region" description="Basic residues" evidence="1">
    <location>
        <begin position="115"/>
        <end position="126"/>
    </location>
</feature>
<dbReference type="OrthoDB" id="5398396at2759"/>
<feature type="region of interest" description="Disordered" evidence="1">
    <location>
        <begin position="76"/>
        <end position="139"/>
    </location>
</feature>
<evidence type="ECO:0000313" key="4">
    <source>
        <dbReference type="Proteomes" id="UP000235786"/>
    </source>
</evidence>
<dbReference type="EMBL" id="KZ613946">
    <property type="protein sequence ID" value="PMD39714.1"/>
    <property type="molecule type" value="Genomic_DNA"/>
</dbReference>
<accession>A0A2J6RMG9</accession>
<evidence type="ECO:0000313" key="3">
    <source>
        <dbReference type="EMBL" id="PMD39714.1"/>
    </source>
</evidence>
<gene>
    <name evidence="3" type="ORF">L207DRAFT_634237</name>
</gene>
<dbReference type="STRING" id="1149755.A0A2J6RMG9"/>
<proteinExistence type="predicted"/>
<evidence type="ECO:0000256" key="1">
    <source>
        <dbReference type="SAM" id="MobiDB-lite"/>
    </source>
</evidence>
<reference evidence="3 4" key="1">
    <citation type="submission" date="2016-04" db="EMBL/GenBank/DDBJ databases">
        <title>A degradative enzymes factory behind the ericoid mycorrhizal symbiosis.</title>
        <authorList>
            <consortium name="DOE Joint Genome Institute"/>
            <person name="Martino E."/>
            <person name="Morin E."/>
            <person name="Grelet G."/>
            <person name="Kuo A."/>
            <person name="Kohler A."/>
            <person name="Daghino S."/>
            <person name="Barry K."/>
            <person name="Choi C."/>
            <person name="Cichocki N."/>
            <person name="Clum A."/>
            <person name="Copeland A."/>
            <person name="Hainaut M."/>
            <person name="Haridas S."/>
            <person name="Labutti K."/>
            <person name="Lindquist E."/>
            <person name="Lipzen A."/>
            <person name="Khouja H.-R."/>
            <person name="Murat C."/>
            <person name="Ohm R."/>
            <person name="Olson A."/>
            <person name="Spatafora J."/>
            <person name="Veneault-Fourrey C."/>
            <person name="Henrissat B."/>
            <person name="Grigoriev I."/>
            <person name="Martin F."/>
            <person name="Perotto S."/>
        </authorList>
    </citation>
    <scope>NUCLEOTIDE SEQUENCE [LARGE SCALE GENOMIC DNA]</scope>
    <source>
        <strain evidence="3 4">F</strain>
    </source>
</reference>
<keyword evidence="4" id="KW-1185">Reference proteome</keyword>
<dbReference type="Proteomes" id="UP000235786">
    <property type="component" value="Unassembled WGS sequence"/>
</dbReference>